<dbReference type="PROSITE" id="PS50082">
    <property type="entry name" value="WD_REPEATS_2"/>
    <property type="match status" value="2"/>
</dbReference>
<dbReference type="GeneID" id="90035061"/>
<dbReference type="PANTHER" id="PTHR19861">
    <property type="entry name" value="WD40 REPEAT PROTEIN SWD2"/>
    <property type="match status" value="1"/>
</dbReference>
<feature type="repeat" description="WD" evidence="6">
    <location>
        <begin position="108"/>
        <end position="143"/>
    </location>
</feature>
<dbReference type="SMART" id="SM00320">
    <property type="entry name" value="WD40"/>
    <property type="match status" value="4"/>
</dbReference>
<dbReference type="InterPro" id="IPR019775">
    <property type="entry name" value="WD40_repeat_CS"/>
</dbReference>
<dbReference type="InterPro" id="IPR001680">
    <property type="entry name" value="WD40_rpt"/>
</dbReference>
<dbReference type="RefSeq" id="XP_064770067.1">
    <property type="nucleotide sequence ID" value="XM_064909549.1"/>
</dbReference>
<evidence type="ECO:0000256" key="3">
    <source>
        <dbReference type="ARBA" id="ARBA00022574"/>
    </source>
</evidence>
<name>A0ABR1FB04_9ASCO</name>
<proteinExistence type="inferred from homology"/>
<dbReference type="InterPro" id="IPR037867">
    <property type="entry name" value="Swd2/WDR82"/>
</dbReference>
<protein>
    <submittedName>
        <fullName evidence="7">WD40-repeat-containing domain protein</fullName>
    </submittedName>
</protein>
<evidence type="ECO:0000256" key="5">
    <source>
        <dbReference type="ARBA" id="ARBA00023242"/>
    </source>
</evidence>
<reference evidence="7 8" key="1">
    <citation type="submission" date="2024-03" db="EMBL/GenBank/DDBJ databases">
        <title>Genome-scale model development and genomic sequencing of the oleaginous clade Lipomyces.</title>
        <authorList>
            <consortium name="Lawrence Berkeley National Laboratory"/>
            <person name="Czajka J.J."/>
            <person name="Han Y."/>
            <person name="Kim J."/>
            <person name="Mondo S.J."/>
            <person name="Hofstad B.A."/>
            <person name="Robles A."/>
            <person name="Haridas S."/>
            <person name="Riley R."/>
            <person name="LaButti K."/>
            <person name="Pangilinan J."/>
            <person name="Andreopoulos W."/>
            <person name="Lipzen A."/>
            <person name="Yan J."/>
            <person name="Wang M."/>
            <person name="Ng V."/>
            <person name="Grigoriev I.V."/>
            <person name="Spatafora J.W."/>
            <person name="Magnuson J.K."/>
            <person name="Baker S.E."/>
            <person name="Pomraning K.R."/>
        </authorList>
    </citation>
    <scope>NUCLEOTIDE SEQUENCE [LARGE SCALE GENOMIC DNA]</scope>
    <source>
        <strain evidence="7 8">Phaff 52-87</strain>
    </source>
</reference>
<dbReference type="InterPro" id="IPR015943">
    <property type="entry name" value="WD40/YVTN_repeat-like_dom_sf"/>
</dbReference>
<accession>A0ABR1FB04</accession>
<dbReference type="PANTHER" id="PTHR19861:SF0">
    <property type="entry name" value="WD REPEAT-CONTAINING PROTEIN 82"/>
    <property type="match status" value="1"/>
</dbReference>
<sequence>MSAVPITREIISSFLPSKSFWNHKDGTKITSIDFDDSGSNLLCCGEDESLTLYDAKTGRYMKPLYSKKYGCHLARFTHSSTNCIHASTKEDDTIRYLSLHDSSYIRYFKGHKQKVIGLEMSPSDDRFISSSLDGTVRVWDLSSQYSQGMLTIPSPAFVAFDPAGVVFAVGCEATAEILLYDMRNFDREPFEVFTIEPLRQTHADSAVPTQWSKIEFSNDGKTILISTNGPSHFLIDAFTGHTLMRFTGHPSALFTPQRQYTSSGNTCISPDGRFVFSGSHDKKVYVWDIQAPVRDGAQRPIKVFDSRHSISSLAFNPRNLMLATADEELSFWLPDPATIEKAK</sequence>
<comment type="subcellular location">
    <subcellularLocation>
        <location evidence="1">Nucleus</location>
    </subcellularLocation>
</comment>
<feature type="repeat" description="WD" evidence="6">
    <location>
        <begin position="269"/>
        <end position="290"/>
    </location>
</feature>
<evidence type="ECO:0000313" key="8">
    <source>
        <dbReference type="Proteomes" id="UP001498771"/>
    </source>
</evidence>
<organism evidence="7 8">
    <name type="scientific">Myxozyma melibiosi</name>
    <dbReference type="NCBI Taxonomy" id="54550"/>
    <lineage>
        <taxon>Eukaryota</taxon>
        <taxon>Fungi</taxon>
        <taxon>Dikarya</taxon>
        <taxon>Ascomycota</taxon>
        <taxon>Saccharomycotina</taxon>
        <taxon>Lipomycetes</taxon>
        <taxon>Lipomycetales</taxon>
        <taxon>Lipomycetaceae</taxon>
        <taxon>Myxozyma</taxon>
    </lineage>
</organism>
<keyword evidence="5" id="KW-0539">Nucleus</keyword>
<dbReference type="Proteomes" id="UP001498771">
    <property type="component" value="Unassembled WGS sequence"/>
</dbReference>
<dbReference type="EMBL" id="JBBJBU010000001">
    <property type="protein sequence ID" value="KAK7207034.1"/>
    <property type="molecule type" value="Genomic_DNA"/>
</dbReference>
<dbReference type="Gene3D" id="2.130.10.10">
    <property type="entry name" value="YVTN repeat-like/Quinoprotein amine dehydrogenase"/>
    <property type="match status" value="2"/>
</dbReference>
<evidence type="ECO:0000256" key="1">
    <source>
        <dbReference type="ARBA" id="ARBA00004123"/>
    </source>
</evidence>
<dbReference type="SUPFAM" id="SSF50978">
    <property type="entry name" value="WD40 repeat-like"/>
    <property type="match status" value="1"/>
</dbReference>
<dbReference type="Pfam" id="PF00400">
    <property type="entry name" value="WD40"/>
    <property type="match status" value="3"/>
</dbReference>
<evidence type="ECO:0000256" key="2">
    <source>
        <dbReference type="ARBA" id="ARBA00005616"/>
    </source>
</evidence>
<comment type="caution">
    <text evidence="7">The sequence shown here is derived from an EMBL/GenBank/DDBJ whole genome shotgun (WGS) entry which is preliminary data.</text>
</comment>
<keyword evidence="3 6" id="KW-0853">WD repeat</keyword>
<comment type="similarity">
    <text evidence="2">Belongs to the WD repeat SWD2 family.</text>
</comment>
<evidence type="ECO:0000256" key="6">
    <source>
        <dbReference type="PROSITE-ProRule" id="PRU00221"/>
    </source>
</evidence>
<evidence type="ECO:0000313" key="7">
    <source>
        <dbReference type="EMBL" id="KAK7207034.1"/>
    </source>
</evidence>
<keyword evidence="8" id="KW-1185">Reference proteome</keyword>
<keyword evidence="4" id="KW-0677">Repeat</keyword>
<evidence type="ECO:0000256" key="4">
    <source>
        <dbReference type="ARBA" id="ARBA00022737"/>
    </source>
</evidence>
<gene>
    <name evidence="7" type="ORF">BZA70DRAFT_1283</name>
</gene>
<dbReference type="InterPro" id="IPR036322">
    <property type="entry name" value="WD40_repeat_dom_sf"/>
</dbReference>
<dbReference type="PROSITE" id="PS50294">
    <property type="entry name" value="WD_REPEATS_REGION"/>
    <property type="match status" value="1"/>
</dbReference>
<dbReference type="PROSITE" id="PS00678">
    <property type="entry name" value="WD_REPEATS_1"/>
    <property type="match status" value="1"/>
</dbReference>